<evidence type="ECO:0008006" key="4">
    <source>
        <dbReference type="Google" id="ProtNLM"/>
    </source>
</evidence>
<organism evidence="2 3">
    <name type="scientific">Rhodotorula paludigena</name>
    <dbReference type="NCBI Taxonomy" id="86838"/>
    <lineage>
        <taxon>Eukaryota</taxon>
        <taxon>Fungi</taxon>
        <taxon>Dikarya</taxon>
        <taxon>Basidiomycota</taxon>
        <taxon>Pucciniomycotina</taxon>
        <taxon>Microbotryomycetes</taxon>
        <taxon>Sporidiobolales</taxon>
        <taxon>Sporidiobolaceae</taxon>
        <taxon>Rhodotorula</taxon>
    </lineage>
</organism>
<dbReference type="Proteomes" id="UP001342314">
    <property type="component" value="Unassembled WGS sequence"/>
</dbReference>
<comment type="caution">
    <text evidence="2">The sequence shown here is derived from an EMBL/GenBank/DDBJ whole genome shotgun (WGS) entry which is preliminary data.</text>
</comment>
<dbReference type="AlphaFoldDB" id="A0AAV5GHV1"/>
<evidence type="ECO:0000256" key="1">
    <source>
        <dbReference type="SAM" id="MobiDB-lite"/>
    </source>
</evidence>
<name>A0AAV5GHV1_9BASI</name>
<proteinExistence type="predicted"/>
<feature type="region of interest" description="Disordered" evidence="1">
    <location>
        <begin position="220"/>
        <end position="260"/>
    </location>
</feature>
<keyword evidence="3" id="KW-1185">Reference proteome</keyword>
<accession>A0AAV5GHV1</accession>
<reference evidence="2 3" key="1">
    <citation type="submission" date="2021-12" db="EMBL/GenBank/DDBJ databases">
        <title>High titer production of polyol ester of fatty acids by Rhodotorula paludigena BS15 towards product separation-free biomass refinery.</title>
        <authorList>
            <person name="Mano J."/>
            <person name="Ono H."/>
            <person name="Tanaka T."/>
            <person name="Naito K."/>
            <person name="Sushida H."/>
            <person name="Ike M."/>
            <person name="Tokuyasu K."/>
            <person name="Kitaoka M."/>
        </authorList>
    </citation>
    <scope>NUCLEOTIDE SEQUENCE [LARGE SCALE GENOMIC DNA]</scope>
    <source>
        <strain evidence="2 3">BS15</strain>
    </source>
</reference>
<gene>
    <name evidence="2" type="ORF">Rhopal_002029-T1</name>
</gene>
<evidence type="ECO:0000313" key="3">
    <source>
        <dbReference type="Proteomes" id="UP001342314"/>
    </source>
</evidence>
<protein>
    <recommendedName>
        <fullName evidence="4">Transmembrane protein</fullName>
    </recommendedName>
</protein>
<feature type="compositionally biased region" description="Low complexity" evidence="1">
    <location>
        <begin position="35"/>
        <end position="51"/>
    </location>
</feature>
<feature type="compositionally biased region" description="Basic and acidic residues" evidence="1">
    <location>
        <begin position="220"/>
        <end position="230"/>
    </location>
</feature>
<feature type="region of interest" description="Disordered" evidence="1">
    <location>
        <begin position="1"/>
        <end position="51"/>
    </location>
</feature>
<dbReference type="EMBL" id="BQKY01000004">
    <property type="protein sequence ID" value="GJN89055.1"/>
    <property type="molecule type" value="Genomic_DNA"/>
</dbReference>
<feature type="compositionally biased region" description="Low complexity" evidence="1">
    <location>
        <begin position="17"/>
        <end position="28"/>
    </location>
</feature>
<feature type="compositionally biased region" description="Low complexity" evidence="1">
    <location>
        <begin position="239"/>
        <end position="248"/>
    </location>
</feature>
<evidence type="ECO:0000313" key="2">
    <source>
        <dbReference type="EMBL" id="GJN89055.1"/>
    </source>
</evidence>
<sequence>MQFNRPNFEGPVPEGPSQPAAASSAPHSAPHHAPHPSTAHPHPHGSPYQYHSAYPHAHAAPEFPHASHWYSRGPSFWRSFAYPTWWAHHPPPPFLAGACAPPAPPPPPPPAAGFAPHPHWHSSQSYYRHARRHGRGRVLPFLLLAGGGIWAFHRLRDEVRVARLEAEDARAVAGAAAAGAGVPVPLLERERERRGRGCAGMRERWAEKRRERDEWIREMREKKGEDEWAARWRAAMGPQQQQQQQQQQAVPPQEQKERIV</sequence>